<gene>
    <name evidence="1" type="ORF">DOP62_08765</name>
</gene>
<dbReference type="Proteomes" id="UP000267249">
    <property type="component" value="Chromosome"/>
</dbReference>
<accession>A0AAN1QQX9</accession>
<dbReference type="PIRSF" id="PIRSF037205">
    <property type="entry name" value="UCP037205"/>
    <property type="match status" value="1"/>
</dbReference>
<protein>
    <submittedName>
        <fullName evidence="1">DUF2256 domain-containing protein</fullName>
    </submittedName>
</protein>
<dbReference type="AlphaFoldDB" id="A0AAN1QQX9"/>
<dbReference type="PANTHER" id="PTHR37463:SF1">
    <property type="entry name" value="DUF2256 DOMAIN-CONTAINING PROTEIN"/>
    <property type="match status" value="1"/>
</dbReference>
<name>A0AAN1QQX9_SYNEL</name>
<dbReference type="Pfam" id="PF10013">
    <property type="entry name" value="DUF2256"/>
    <property type="match status" value="1"/>
</dbReference>
<dbReference type="EMBL" id="CP030139">
    <property type="protein sequence ID" value="AZB73700.1"/>
    <property type="molecule type" value="Genomic_DNA"/>
</dbReference>
<dbReference type="RefSeq" id="WP_208673033.1">
    <property type="nucleotide sequence ID" value="NZ_CP030139.2"/>
</dbReference>
<reference evidence="1 2" key="1">
    <citation type="journal article" date="2018" name="Sci. Rep.">
        <title>Genome Features and Biochemical Characteristics of a Robust, Fast Growing and Naturally Transformable Cyanobacterium Synechococcus elongatus PCC 11801 Isolated from India.</title>
        <authorList>
            <person name="Jaiswal D."/>
            <person name="Sengupta A."/>
            <person name="Sohoni S."/>
            <person name="Sengupta S."/>
            <person name="Phadnavis A.G."/>
            <person name="Pakrasi H.B."/>
            <person name="Wangikar P.P."/>
        </authorList>
    </citation>
    <scope>NUCLEOTIDE SEQUENCE [LARGE SCALE GENOMIC DNA]</scope>
    <source>
        <strain evidence="1 2">PCC 11801</strain>
    </source>
</reference>
<organism evidence="1 2">
    <name type="scientific">Synechococcus elongatus PCC 11801</name>
    <dbReference type="NCBI Taxonomy" id="2219813"/>
    <lineage>
        <taxon>Bacteria</taxon>
        <taxon>Bacillati</taxon>
        <taxon>Cyanobacteriota</taxon>
        <taxon>Cyanophyceae</taxon>
        <taxon>Synechococcales</taxon>
        <taxon>Synechococcaceae</taxon>
        <taxon>Synechococcus</taxon>
    </lineage>
</organism>
<evidence type="ECO:0000313" key="2">
    <source>
        <dbReference type="Proteomes" id="UP000267249"/>
    </source>
</evidence>
<dbReference type="PANTHER" id="PTHR37463">
    <property type="entry name" value="GSL3115 PROTEIN"/>
    <property type="match status" value="1"/>
</dbReference>
<evidence type="ECO:0000313" key="1">
    <source>
        <dbReference type="EMBL" id="AZB73700.1"/>
    </source>
</evidence>
<proteinExistence type="predicted"/>
<dbReference type="InterPro" id="IPR017136">
    <property type="entry name" value="UCP037205"/>
</dbReference>
<sequence>MAQRYTKSNLPQKDCVVCGRPFEWRRKWKDCWDEVRYCSDRCRRRRSSVSQLGEE</sequence>